<dbReference type="InterPro" id="IPR028096">
    <property type="entry name" value="EfeO_Cupredoxin"/>
</dbReference>
<dbReference type="SUPFAM" id="SSF49503">
    <property type="entry name" value="Cupredoxins"/>
    <property type="match status" value="1"/>
</dbReference>
<reference evidence="5 6" key="1">
    <citation type="submission" date="2018-10" db="EMBL/GenBank/DDBJ databases">
        <title>Oceanobacillus sp. YLB-02 draft genome.</title>
        <authorList>
            <person name="Yu L."/>
        </authorList>
    </citation>
    <scope>NUCLEOTIDE SEQUENCE [LARGE SCALE GENOMIC DNA]</scope>
    <source>
        <strain evidence="5 6">YLB-02</strain>
    </source>
</reference>
<dbReference type="PANTHER" id="PTHR38439">
    <property type="entry name" value="AURACYANIN-B"/>
    <property type="match status" value="1"/>
</dbReference>
<proteinExistence type="predicted"/>
<keyword evidence="3" id="KW-0732">Signal</keyword>
<dbReference type="InterPro" id="IPR050845">
    <property type="entry name" value="Cu-binding_ET"/>
</dbReference>
<evidence type="ECO:0000256" key="3">
    <source>
        <dbReference type="SAM" id="SignalP"/>
    </source>
</evidence>
<gene>
    <name evidence="5" type="ORF">D8M04_13340</name>
</gene>
<dbReference type="Gene3D" id="2.60.40.420">
    <property type="entry name" value="Cupredoxins - blue copper proteins"/>
    <property type="match status" value="1"/>
</dbReference>
<comment type="caution">
    <text evidence="5">The sequence shown here is derived from an EMBL/GenBank/DDBJ whole genome shotgun (WGS) entry which is preliminary data.</text>
</comment>
<feature type="domain" description="EfeO-type cupredoxin-like" evidence="4">
    <location>
        <begin position="28"/>
        <end position="128"/>
    </location>
</feature>
<evidence type="ECO:0000256" key="2">
    <source>
        <dbReference type="ARBA" id="ARBA00023008"/>
    </source>
</evidence>
<dbReference type="EMBL" id="RCHR01000004">
    <property type="protein sequence ID" value="RLL43886.1"/>
    <property type="molecule type" value="Genomic_DNA"/>
</dbReference>
<sequence length="129" mass="14347">MSIKNRLTGLAVLLAMLIVMSISGPLHAQANSNIEEEPMQTENEIVVELNDDYFNPNAITISKGKTTRLLLKNAGQKEHTFTVKKLGIDVELRPGEEKTITVKPQAIGTYQLICRYHQQEGMVGEVIVK</sequence>
<dbReference type="Pfam" id="PF13473">
    <property type="entry name" value="Cupredoxin_1"/>
    <property type="match status" value="1"/>
</dbReference>
<feature type="chain" id="PRO_5038960657" evidence="3">
    <location>
        <begin position="29"/>
        <end position="129"/>
    </location>
</feature>
<evidence type="ECO:0000259" key="4">
    <source>
        <dbReference type="Pfam" id="PF13473"/>
    </source>
</evidence>
<accession>A0A498D4W5</accession>
<feature type="signal peptide" evidence="3">
    <location>
        <begin position="1"/>
        <end position="28"/>
    </location>
</feature>
<dbReference type="PANTHER" id="PTHR38439:SF3">
    <property type="entry name" value="COPPER-RESISTANT CUPROPROTEIN COPI"/>
    <property type="match status" value="1"/>
</dbReference>
<evidence type="ECO:0000313" key="5">
    <source>
        <dbReference type="EMBL" id="RLL43886.1"/>
    </source>
</evidence>
<dbReference type="OrthoDB" id="9816061at2"/>
<dbReference type="RefSeq" id="WP_121523776.1">
    <property type="nucleotide sequence ID" value="NZ_RCHR01000004.1"/>
</dbReference>
<keyword evidence="2" id="KW-0186">Copper</keyword>
<dbReference type="Proteomes" id="UP000270219">
    <property type="component" value="Unassembled WGS sequence"/>
</dbReference>
<organism evidence="5 6">
    <name type="scientific">Oceanobacillus piezotolerans</name>
    <dbReference type="NCBI Taxonomy" id="2448030"/>
    <lineage>
        <taxon>Bacteria</taxon>
        <taxon>Bacillati</taxon>
        <taxon>Bacillota</taxon>
        <taxon>Bacilli</taxon>
        <taxon>Bacillales</taxon>
        <taxon>Bacillaceae</taxon>
        <taxon>Oceanobacillus</taxon>
    </lineage>
</organism>
<dbReference type="InterPro" id="IPR008972">
    <property type="entry name" value="Cupredoxin"/>
</dbReference>
<evidence type="ECO:0000313" key="6">
    <source>
        <dbReference type="Proteomes" id="UP000270219"/>
    </source>
</evidence>
<keyword evidence="6" id="KW-1185">Reference proteome</keyword>
<dbReference type="GO" id="GO:0046872">
    <property type="term" value="F:metal ion binding"/>
    <property type="evidence" value="ECO:0007669"/>
    <property type="project" value="UniProtKB-KW"/>
</dbReference>
<evidence type="ECO:0000256" key="1">
    <source>
        <dbReference type="ARBA" id="ARBA00022723"/>
    </source>
</evidence>
<protein>
    <submittedName>
        <fullName evidence="5">Cupredoxin domain-containing protein</fullName>
    </submittedName>
</protein>
<keyword evidence="1" id="KW-0479">Metal-binding</keyword>
<name>A0A498D4W5_9BACI</name>
<dbReference type="AlphaFoldDB" id="A0A498D4W5"/>